<dbReference type="EMBL" id="CP003984">
    <property type="protein sequence ID" value="AII87359.1"/>
    <property type="molecule type" value="Genomic_DNA"/>
</dbReference>
<dbReference type="InterPro" id="IPR036249">
    <property type="entry name" value="Thioredoxin-like_sf"/>
</dbReference>
<dbReference type="AlphaFoldDB" id="A0AAN0RJK5"/>
<dbReference type="PANTHER" id="PTHR36057:SF1">
    <property type="entry name" value="LIPOPROTEIN LIPID ATTACHMENT SITE-LIKE PROTEIN, PUTATIVE (DUF1223)-RELATED"/>
    <property type="match status" value="1"/>
</dbReference>
<reference evidence="2 3" key="1">
    <citation type="journal article" date="2014" name="ISME J.">
        <title>Adaptation of an abundant Roseobacter RCA organism to pelagic systems revealed by genomic and transcriptomic analyses.</title>
        <authorList>
            <person name="Voget S."/>
            <person name="Wemheuer B."/>
            <person name="Brinkhoff T."/>
            <person name="Vollmers J."/>
            <person name="Dietrich S."/>
            <person name="Giebel H.A."/>
            <person name="Beardsley C."/>
            <person name="Sardemann C."/>
            <person name="Bakenhus I."/>
            <person name="Billerbeck S."/>
            <person name="Daniel R."/>
            <person name="Simon M."/>
        </authorList>
    </citation>
    <scope>NUCLEOTIDE SEQUENCE [LARGE SCALE GENOMIC DNA]</scope>
    <source>
        <strain evidence="2 3">RCA23</strain>
    </source>
</reference>
<keyword evidence="1" id="KW-0732">Signal</keyword>
<evidence type="ECO:0000313" key="2">
    <source>
        <dbReference type="EMBL" id="AII87359.1"/>
    </source>
</evidence>
<evidence type="ECO:0000256" key="1">
    <source>
        <dbReference type="SAM" id="SignalP"/>
    </source>
</evidence>
<dbReference type="Proteomes" id="UP000028680">
    <property type="component" value="Chromosome"/>
</dbReference>
<keyword evidence="3" id="KW-1185">Reference proteome</keyword>
<sequence>MRLIAAQFLCLLTLIVPNFSYGQNAPVVVELFSSQGCSSCPPADEYLVELAQKRDIIALGWHVDYWDYIGWEDIFAHPAFTERQKAYARALNERMIYTPQFIVNGTESSVAGQRAEVAALIQKYEQLAPGADLSIRRMGTSYEITLQNAYYSGPYDVHLVSVSPLETVEIYRGENAGRRIDYANIVTEWHNLGRWDGLWPTTFETGVLGPGRYAVLVQYEDNGEIIIADWVN</sequence>
<protein>
    <recommendedName>
        <fullName evidence="4">DUF1223 domain-containing protein</fullName>
    </recommendedName>
</protein>
<evidence type="ECO:0000313" key="3">
    <source>
        <dbReference type="Proteomes" id="UP000028680"/>
    </source>
</evidence>
<proteinExistence type="predicted"/>
<evidence type="ECO:0008006" key="4">
    <source>
        <dbReference type="Google" id="ProtNLM"/>
    </source>
</evidence>
<accession>A0AAN0RJK5</accession>
<dbReference type="SUPFAM" id="SSF52833">
    <property type="entry name" value="Thioredoxin-like"/>
    <property type="match status" value="1"/>
</dbReference>
<feature type="chain" id="PRO_5042836003" description="DUF1223 domain-containing protein" evidence="1">
    <location>
        <begin position="23"/>
        <end position="232"/>
    </location>
</feature>
<dbReference type="InterPro" id="IPR010634">
    <property type="entry name" value="DUF1223"/>
</dbReference>
<dbReference type="KEGG" id="ptp:RCA23_c18280"/>
<name>A0AAN0RJK5_9RHOB</name>
<dbReference type="Pfam" id="PF06764">
    <property type="entry name" value="DUF1223"/>
    <property type="match status" value="1"/>
</dbReference>
<dbReference type="PANTHER" id="PTHR36057">
    <property type="match status" value="1"/>
</dbReference>
<dbReference type="RefSeq" id="WP_081870943.1">
    <property type="nucleotide sequence ID" value="NZ_CP003984.1"/>
</dbReference>
<organism evidence="2 3">
    <name type="scientific">Planktomarina temperata RCA23</name>
    <dbReference type="NCBI Taxonomy" id="666509"/>
    <lineage>
        <taxon>Bacteria</taxon>
        <taxon>Pseudomonadati</taxon>
        <taxon>Pseudomonadota</taxon>
        <taxon>Alphaproteobacteria</taxon>
        <taxon>Rhodobacterales</taxon>
        <taxon>Paracoccaceae</taxon>
        <taxon>Planktomarina</taxon>
    </lineage>
</organism>
<gene>
    <name evidence="2" type="ORF">RCA23_c18280</name>
</gene>
<feature type="signal peptide" evidence="1">
    <location>
        <begin position="1"/>
        <end position="22"/>
    </location>
</feature>